<dbReference type="CDD" id="cd17535">
    <property type="entry name" value="REC_NarL-like"/>
    <property type="match status" value="1"/>
</dbReference>
<dbReference type="PANTHER" id="PTHR45566">
    <property type="entry name" value="HTH-TYPE TRANSCRIPTIONAL REGULATOR YHJB-RELATED"/>
    <property type="match status" value="1"/>
</dbReference>
<dbReference type="PROSITE" id="PS50110">
    <property type="entry name" value="RESPONSE_REGULATORY"/>
    <property type="match status" value="1"/>
</dbReference>
<dbReference type="InterPro" id="IPR058245">
    <property type="entry name" value="NreC/VraR/RcsB-like_REC"/>
</dbReference>
<keyword evidence="1 3" id="KW-0597">Phosphoprotein</keyword>
<dbReference type="Proteomes" id="UP000576082">
    <property type="component" value="Unassembled WGS sequence"/>
</dbReference>
<dbReference type="InterPro" id="IPR001789">
    <property type="entry name" value="Sig_transdc_resp-reg_receiver"/>
</dbReference>
<dbReference type="PROSITE" id="PS50043">
    <property type="entry name" value="HTH_LUXR_2"/>
    <property type="match status" value="1"/>
</dbReference>
<gene>
    <name evidence="6" type="ORF">HHU12_12675</name>
</gene>
<dbReference type="Gene3D" id="1.10.10.10">
    <property type="entry name" value="Winged helix-like DNA-binding domain superfamily/Winged helix DNA-binding domain"/>
    <property type="match status" value="1"/>
</dbReference>
<dbReference type="Gene3D" id="3.40.50.2300">
    <property type="match status" value="1"/>
</dbReference>
<dbReference type="InterPro" id="IPR000792">
    <property type="entry name" value="Tscrpt_reg_LuxR_C"/>
</dbReference>
<dbReference type="SMART" id="SM00421">
    <property type="entry name" value="HTH_LUXR"/>
    <property type="match status" value="1"/>
</dbReference>
<evidence type="ECO:0000259" key="5">
    <source>
        <dbReference type="PROSITE" id="PS50110"/>
    </source>
</evidence>
<evidence type="ECO:0000313" key="6">
    <source>
        <dbReference type="EMBL" id="NME68819.1"/>
    </source>
</evidence>
<organism evidence="6 7">
    <name type="scientific">Flammeovirga aprica JL-4</name>
    <dbReference type="NCBI Taxonomy" id="694437"/>
    <lineage>
        <taxon>Bacteria</taxon>
        <taxon>Pseudomonadati</taxon>
        <taxon>Bacteroidota</taxon>
        <taxon>Cytophagia</taxon>
        <taxon>Cytophagales</taxon>
        <taxon>Flammeovirgaceae</taxon>
        <taxon>Flammeovirga</taxon>
    </lineage>
</organism>
<evidence type="ECO:0000259" key="4">
    <source>
        <dbReference type="PROSITE" id="PS50043"/>
    </source>
</evidence>
<dbReference type="SMART" id="SM00448">
    <property type="entry name" value="REC"/>
    <property type="match status" value="1"/>
</dbReference>
<name>A0A7X9X9J7_9BACT</name>
<sequence>MYKFLIIDDHELFSNGLKQIIEKYIPSEIVTIHDPLLSLSVNFNDFDMAFVDMDMPHMKGLELIKTVIDRGEKTRYLIISMHNKPSLIRKAKKLGVLGYMLKDDNVEDIIKATEAVLNDQVYMSPKIDQDNFNTDNSFTPISPREEQVLRYIAMGKTMKEIGDLLNISPDTAITHGKKIKQKLKIDSKAGLIKYAVENLLT</sequence>
<dbReference type="InterPro" id="IPR036388">
    <property type="entry name" value="WH-like_DNA-bd_sf"/>
</dbReference>
<dbReference type="AlphaFoldDB" id="A0A7X9X9J7"/>
<dbReference type="RefSeq" id="WP_169657112.1">
    <property type="nucleotide sequence ID" value="NZ_JABANE010000030.1"/>
</dbReference>
<dbReference type="CDD" id="cd06170">
    <property type="entry name" value="LuxR_C_like"/>
    <property type="match status" value="1"/>
</dbReference>
<dbReference type="EMBL" id="JABANE010000030">
    <property type="protein sequence ID" value="NME68819.1"/>
    <property type="molecule type" value="Genomic_DNA"/>
</dbReference>
<feature type="domain" description="Response regulatory" evidence="5">
    <location>
        <begin position="3"/>
        <end position="117"/>
    </location>
</feature>
<dbReference type="SUPFAM" id="SSF52172">
    <property type="entry name" value="CheY-like"/>
    <property type="match status" value="1"/>
</dbReference>
<evidence type="ECO:0000256" key="3">
    <source>
        <dbReference type="PROSITE-ProRule" id="PRU00169"/>
    </source>
</evidence>
<dbReference type="Pfam" id="PF00072">
    <property type="entry name" value="Response_reg"/>
    <property type="match status" value="1"/>
</dbReference>
<dbReference type="PRINTS" id="PR00038">
    <property type="entry name" value="HTHLUXR"/>
</dbReference>
<reference evidence="6 7" key="1">
    <citation type="submission" date="2020-04" db="EMBL/GenBank/DDBJ databases">
        <title>Flammeovirga sp. SR4, a novel species isolated from seawater.</title>
        <authorList>
            <person name="Wang X."/>
        </authorList>
    </citation>
    <scope>NUCLEOTIDE SEQUENCE [LARGE SCALE GENOMIC DNA]</scope>
    <source>
        <strain evidence="6 7">ATCC 23126</strain>
    </source>
</reference>
<dbReference type="SUPFAM" id="SSF46894">
    <property type="entry name" value="C-terminal effector domain of the bipartite response regulators"/>
    <property type="match status" value="1"/>
</dbReference>
<keyword evidence="2" id="KW-0238">DNA-binding</keyword>
<dbReference type="InterPro" id="IPR016032">
    <property type="entry name" value="Sig_transdc_resp-reg_C-effctor"/>
</dbReference>
<keyword evidence="7" id="KW-1185">Reference proteome</keyword>
<dbReference type="GO" id="GO:0003677">
    <property type="term" value="F:DNA binding"/>
    <property type="evidence" value="ECO:0007669"/>
    <property type="project" value="UniProtKB-KW"/>
</dbReference>
<feature type="domain" description="HTH luxR-type" evidence="4">
    <location>
        <begin position="134"/>
        <end position="199"/>
    </location>
</feature>
<evidence type="ECO:0000256" key="2">
    <source>
        <dbReference type="ARBA" id="ARBA00023125"/>
    </source>
</evidence>
<evidence type="ECO:0000313" key="7">
    <source>
        <dbReference type="Proteomes" id="UP000576082"/>
    </source>
</evidence>
<feature type="modified residue" description="4-aspartylphosphate" evidence="3">
    <location>
        <position position="52"/>
    </location>
</feature>
<dbReference type="Pfam" id="PF00196">
    <property type="entry name" value="GerE"/>
    <property type="match status" value="1"/>
</dbReference>
<comment type="caution">
    <text evidence="6">The sequence shown here is derived from an EMBL/GenBank/DDBJ whole genome shotgun (WGS) entry which is preliminary data.</text>
</comment>
<dbReference type="InterPro" id="IPR011006">
    <property type="entry name" value="CheY-like_superfamily"/>
</dbReference>
<dbReference type="GO" id="GO:0006355">
    <property type="term" value="P:regulation of DNA-templated transcription"/>
    <property type="evidence" value="ECO:0007669"/>
    <property type="project" value="InterPro"/>
</dbReference>
<dbReference type="GO" id="GO:0000160">
    <property type="term" value="P:phosphorelay signal transduction system"/>
    <property type="evidence" value="ECO:0007669"/>
    <property type="project" value="InterPro"/>
</dbReference>
<dbReference type="PANTHER" id="PTHR45566:SF2">
    <property type="entry name" value="NARL SUBFAMILY"/>
    <property type="match status" value="1"/>
</dbReference>
<dbReference type="InterPro" id="IPR051015">
    <property type="entry name" value="EvgA-like"/>
</dbReference>
<proteinExistence type="predicted"/>
<protein>
    <submittedName>
        <fullName evidence="6">Response regulator transcription factor</fullName>
    </submittedName>
</protein>
<evidence type="ECO:0000256" key="1">
    <source>
        <dbReference type="ARBA" id="ARBA00022553"/>
    </source>
</evidence>
<accession>A0A7X9X9J7</accession>